<organism evidence="1 2">
    <name type="scientific">Sphaerodactylus townsendi</name>
    <dbReference type="NCBI Taxonomy" id="933632"/>
    <lineage>
        <taxon>Eukaryota</taxon>
        <taxon>Metazoa</taxon>
        <taxon>Chordata</taxon>
        <taxon>Craniata</taxon>
        <taxon>Vertebrata</taxon>
        <taxon>Euteleostomi</taxon>
        <taxon>Lepidosauria</taxon>
        <taxon>Squamata</taxon>
        <taxon>Bifurcata</taxon>
        <taxon>Gekkota</taxon>
        <taxon>Sphaerodactylidae</taxon>
        <taxon>Sphaerodactylus</taxon>
    </lineage>
</organism>
<name>A0ACB8G718_9SAUR</name>
<sequence>MSLYDLFRGFFGFRGERRPRDPFFGGITRDDDEDDEDEDDIGPSFGARPSDDFGFGFTLGPDGMHFHDNFGFDQLFQDFNNLFSEMGSLTLPRHPFEFPGIEAPPSANRPRDKKQTLRDSMLKYPESYRPSRALEEDLGPPAPERRPWSPFQGLEERPAPADIQEVPKEDRDLDSRVTSEGLETILPPAKPRSYFKSISVTKVVAPDGTVEERRTVRDSHGHEETTVTRQSRGESYPGGDGGRQGESELQKISLEACEEFPQECQKLGRGGFEFPAVVVGRSRHPPDLRRPSPNQQTKRSIVCPGLHEVSTWLLEINYSCSSTPHL</sequence>
<gene>
    <name evidence="1" type="ORF">K3G42_004101</name>
</gene>
<dbReference type="Proteomes" id="UP000827872">
    <property type="component" value="Linkage Group LG01"/>
</dbReference>
<accession>A0ACB8G718</accession>
<protein>
    <submittedName>
        <fullName evidence="1">Uncharacterized protein</fullName>
    </submittedName>
</protein>
<reference evidence="1" key="1">
    <citation type="submission" date="2021-08" db="EMBL/GenBank/DDBJ databases">
        <title>The first chromosome-level gecko genome reveals the dynamic sex chromosomes of Neotropical dwarf geckos (Sphaerodactylidae: Sphaerodactylus).</title>
        <authorList>
            <person name="Pinto B.J."/>
            <person name="Keating S.E."/>
            <person name="Gamble T."/>
        </authorList>
    </citation>
    <scope>NUCLEOTIDE SEQUENCE</scope>
    <source>
        <strain evidence="1">TG3544</strain>
    </source>
</reference>
<proteinExistence type="predicted"/>
<evidence type="ECO:0000313" key="1">
    <source>
        <dbReference type="EMBL" id="KAH8015454.1"/>
    </source>
</evidence>
<keyword evidence="2" id="KW-1185">Reference proteome</keyword>
<evidence type="ECO:0000313" key="2">
    <source>
        <dbReference type="Proteomes" id="UP000827872"/>
    </source>
</evidence>
<comment type="caution">
    <text evidence="1">The sequence shown here is derived from an EMBL/GenBank/DDBJ whole genome shotgun (WGS) entry which is preliminary data.</text>
</comment>
<dbReference type="EMBL" id="CM037614">
    <property type="protein sequence ID" value="KAH8015454.1"/>
    <property type="molecule type" value="Genomic_DNA"/>
</dbReference>